<gene>
    <name evidence="5" type="ORF">H7849_05850</name>
</gene>
<dbReference type="Gene3D" id="2.60.40.10">
    <property type="entry name" value="Immunoglobulins"/>
    <property type="match status" value="4"/>
</dbReference>
<dbReference type="KEGG" id="adin:H7849_05850"/>
<dbReference type="Pfam" id="PF22073">
    <property type="entry name" value="Cep192_D4"/>
    <property type="match status" value="2"/>
</dbReference>
<dbReference type="NCBIfam" id="NF012200">
    <property type="entry name" value="choice_anch_D"/>
    <property type="match status" value="3"/>
</dbReference>
<dbReference type="InterPro" id="IPR013783">
    <property type="entry name" value="Ig-like_fold"/>
</dbReference>
<dbReference type="EMBL" id="CP060394">
    <property type="protein sequence ID" value="QNI33470.1"/>
    <property type="molecule type" value="Genomic_DNA"/>
</dbReference>
<dbReference type="AlphaFoldDB" id="A0A7G8BLQ0"/>
<evidence type="ECO:0000256" key="3">
    <source>
        <dbReference type="SAM" id="SignalP"/>
    </source>
</evidence>
<keyword evidence="3" id="KW-0732">Signal</keyword>
<dbReference type="SUPFAM" id="SSF49265">
    <property type="entry name" value="Fibronectin type III"/>
    <property type="match status" value="1"/>
</dbReference>
<evidence type="ECO:0000313" key="6">
    <source>
        <dbReference type="Proteomes" id="UP000515312"/>
    </source>
</evidence>
<evidence type="ECO:0000256" key="2">
    <source>
        <dbReference type="ARBA" id="ARBA00022490"/>
    </source>
</evidence>
<dbReference type="Proteomes" id="UP000515312">
    <property type="component" value="Chromosome"/>
</dbReference>
<name>A0A7G8BLQ0_9BACT</name>
<accession>A0A7G8BLQ0</accession>
<protein>
    <submittedName>
        <fullName evidence="5">Choice-of-anchor D domain-containing protein</fullName>
    </submittedName>
</protein>
<keyword evidence="6" id="KW-1185">Reference proteome</keyword>
<dbReference type="PANTHER" id="PTHR46127:SF1">
    <property type="entry name" value="CILIA- AND FLAGELLA-ASSOCIATED PROTEIN 65"/>
    <property type="match status" value="1"/>
</dbReference>
<dbReference type="RefSeq" id="WP_186744925.1">
    <property type="nucleotide sequence ID" value="NZ_CP060394.1"/>
</dbReference>
<dbReference type="CDD" id="cd00063">
    <property type="entry name" value="FN3"/>
    <property type="match status" value="1"/>
</dbReference>
<reference evidence="5 6" key="1">
    <citation type="submission" date="2020-08" db="EMBL/GenBank/DDBJ databases">
        <title>Edaphobacter telluris sp. nov. and Acidobacterium dinghuensis sp. nov., two acidobacteria isolated from forest soil.</title>
        <authorList>
            <person name="Fu J."/>
            <person name="Qiu L."/>
        </authorList>
    </citation>
    <scope>NUCLEOTIDE SEQUENCE [LARGE SCALE GENOMIC DNA]</scope>
    <source>
        <strain evidence="5">4Y35</strain>
    </source>
</reference>
<dbReference type="InterPro" id="IPR054090">
    <property type="entry name" value="Cep192_Spd-2-like_dom"/>
</dbReference>
<dbReference type="PROSITE" id="PS50853">
    <property type="entry name" value="FN3"/>
    <property type="match status" value="1"/>
</dbReference>
<dbReference type="GO" id="GO:0005737">
    <property type="term" value="C:cytoplasm"/>
    <property type="evidence" value="ECO:0007669"/>
    <property type="project" value="UniProtKB-SubCell"/>
</dbReference>
<dbReference type="InterPro" id="IPR003961">
    <property type="entry name" value="FN3_dom"/>
</dbReference>
<organism evidence="5 6">
    <name type="scientific">Alloacidobacterium dinghuense</name>
    <dbReference type="NCBI Taxonomy" id="2763107"/>
    <lineage>
        <taxon>Bacteria</taxon>
        <taxon>Pseudomonadati</taxon>
        <taxon>Acidobacteriota</taxon>
        <taxon>Terriglobia</taxon>
        <taxon>Terriglobales</taxon>
        <taxon>Acidobacteriaceae</taxon>
        <taxon>Alloacidobacterium</taxon>
    </lineage>
</organism>
<dbReference type="Pfam" id="PF15780">
    <property type="entry name" value="ASH"/>
    <property type="match status" value="1"/>
</dbReference>
<comment type="subcellular location">
    <subcellularLocation>
        <location evidence="1">Cytoplasm</location>
    </subcellularLocation>
</comment>
<keyword evidence="2" id="KW-0963">Cytoplasm</keyword>
<evidence type="ECO:0000313" key="5">
    <source>
        <dbReference type="EMBL" id="QNI33470.1"/>
    </source>
</evidence>
<feature type="chain" id="PRO_5028858487" evidence="3">
    <location>
        <begin position="27"/>
        <end position="431"/>
    </location>
</feature>
<feature type="domain" description="Fibronectin type-III" evidence="4">
    <location>
        <begin position="338"/>
        <end position="431"/>
    </location>
</feature>
<dbReference type="PROSITE" id="PS51257">
    <property type="entry name" value="PROKAR_LIPOPROTEIN"/>
    <property type="match status" value="1"/>
</dbReference>
<dbReference type="InterPro" id="IPR052614">
    <property type="entry name" value="CFAP65"/>
</dbReference>
<dbReference type="InterPro" id="IPR036116">
    <property type="entry name" value="FN3_sf"/>
</dbReference>
<sequence>MVSVCRLSLILIVIVLGCGYSLTAKAASATGPQLTVSSNYFPFGKVTTGSKATLPVTLTSTGSTAVKINSASIGGSGFSVSGATFPVTLKPQQSVKLNLTFAPKSAGTVTGTLTVSSTSTTNPTAYINMAGTGVTPTTGALLSVSSTYLTFGNVAISSSGSIPVVLSSTGTSAVTISSGSIGGSGFSVSGASFPVTLQPKQTLTLNFKFAPASAGSVTGTMILSSNSATGSAAYINMSGTGVSASSAQLTVSPASLSFGDVAVGSSATLGVTLTSTGSSAVTINSATISGSGYTVSGATFPVTLSAKQTLTLQVKFAPTAASAATGKLTISSNSSSNATVAVSMSGTGTKSQVSLSWGAPSGSSDPVAGYHIYRATGSSASYSLLNSSIESQTSYMDSTVAAGTSYSYYVKSVDSSGHESAASNSINVAVP</sequence>
<evidence type="ECO:0000259" key="4">
    <source>
        <dbReference type="PROSITE" id="PS50853"/>
    </source>
</evidence>
<feature type="signal peptide" evidence="3">
    <location>
        <begin position="1"/>
        <end position="26"/>
    </location>
</feature>
<evidence type="ECO:0000256" key="1">
    <source>
        <dbReference type="ARBA" id="ARBA00004496"/>
    </source>
</evidence>
<dbReference type="PANTHER" id="PTHR46127">
    <property type="entry name" value="CILIA- AND FLAGELLA-ASSOCIATED PROTEIN 65"/>
    <property type="match status" value="1"/>
</dbReference>
<proteinExistence type="predicted"/>
<dbReference type="InterPro" id="IPR031549">
    <property type="entry name" value="ASH"/>
</dbReference>